<sequence length="249" mass="27908">MQTPRQSLVVSIHDVSPLTQAVVHTMLADLADAGVSRTSLLVVPDHHKKAPVAHDASFCRELRNLVSCGHEVVLHGYYHLRPPKQTTLLKSLITEHYTAGEGEFFDLSQEEAAERLAKAKREFAENGLHPVGFIAPAWLLGAEAEAAVKDAGFQYTTRLQTFKDLATGREDLSQSLVWSVRAAWRRIISLGWNAYLLNRLGENPLVRIGLHPPDWSHPAIRRQVLRIVRATLAAREPITYEGWLHRARV</sequence>
<name>A0A146G6F5_TERSA</name>
<dbReference type="GO" id="GO:0005975">
    <property type="term" value="P:carbohydrate metabolic process"/>
    <property type="evidence" value="ECO:0007669"/>
    <property type="project" value="InterPro"/>
</dbReference>
<dbReference type="AlphaFoldDB" id="A0A146G6F5"/>
<protein>
    <recommendedName>
        <fullName evidence="3">DUF2334 domain-containing protein</fullName>
    </recommendedName>
</protein>
<evidence type="ECO:0000313" key="1">
    <source>
        <dbReference type="EMBL" id="GAT33111.1"/>
    </source>
</evidence>
<dbReference type="InterPro" id="IPR011330">
    <property type="entry name" value="Glyco_hydro/deAcase_b/a-brl"/>
</dbReference>
<comment type="caution">
    <text evidence="1">The sequence shown here is derived from an EMBL/GenBank/DDBJ whole genome shotgun (WGS) entry which is preliminary data.</text>
</comment>
<dbReference type="Pfam" id="PF10096">
    <property type="entry name" value="DUF2334"/>
    <property type="match status" value="1"/>
</dbReference>
<evidence type="ECO:0000313" key="2">
    <source>
        <dbReference type="Proteomes" id="UP000076023"/>
    </source>
</evidence>
<dbReference type="Proteomes" id="UP000076023">
    <property type="component" value="Unassembled WGS sequence"/>
</dbReference>
<dbReference type="OrthoDB" id="9793440at2"/>
<accession>A0A146G6F5</accession>
<proteinExistence type="predicted"/>
<dbReference type="RefSeq" id="WP_075078882.1">
    <property type="nucleotide sequence ID" value="NZ_BDCO01000002.1"/>
</dbReference>
<dbReference type="STRING" id="690879.TSACC_21520"/>
<dbReference type="Gene3D" id="3.20.20.370">
    <property type="entry name" value="Glycoside hydrolase/deacetylase"/>
    <property type="match status" value="1"/>
</dbReference>
<keyword evidence="2" id="KW-1185">Reference proteome</keyword>
<dbReference type="EMBL" id="BDCO01000002">
    <property type="protein sequence ID" value="GAT33111.1"/>
    <property type="molecule type" value="Genomic_DNA"/>
</dbReference>
<organism evidence="1 2">
    <name type="scientific">Terrimicrobium sacchariphilum</name>
    <dbReference type="NCBI Taxonomy" id="690879"/>
    <lineage>
        <taxon>Bacteria</taxon>
        <taxon>Pseudomonadati</taxon>
        <taxon>Verrucomicrobiota</taxon>
        <taxon>Terrimicrobiia</taxon>
        <taxon>Terrimicrobiales</taxon>
        <taxon>Terrimicrobiaceae</taxon>
        <taxon>Terrimicrobium</taxon>
    </lineage>
</organism>
<reference evidence="2" key="1">
    <citation type="journal article" date="2017" name="Genome Announc.">
        <title>Draft Genome Sequence of Terrimicrobium sacchariphilum NM-5T, a Facultative Anaerobic Soil Bacterium of the Class Spartobacteria.</title>
        <authorList>
            <person name="Qiu Y.L."/>
            <person name="Tourlousse D.M."/>
            <person name="Matsuura N."/>
            <person name="Ohashi A."/>
            <person name="Sekiguchi Y."/>
        </authorList>
    </citation>
    <scope>NUCLEOTIDE SEQUENCE [LARGE SCALE GENOMIC DNA]</scope>
    <source>
        <strain evidence="2">NM-5</strain>
    </source>
</reference>
<gene>
    <name evidence="1" type="ORF">TSACC_21520</name>
</gene>
<dbReference type="InParanoid" id="A0A146G6F5"/>
<dbReference type="CDD" id="cd11374">
    <property type="entry name" value="CE4_u10"/>
    <property type="match status" value="1"/>
</dbReference>
<dbReference type="SUPFAM" id="SSF88713">
    <property type="entry name" value="Glycoside hydrolase/deacetylase"/>
    <property type="match status" value="1"/>
</dbReference>
<dbReference type="InterPro" id="IPR018763">
    <property type="entry name" value="DUF2334"/>
</dbReference>
<evidence type="ECO:0008006" key="3">
    <source>
        <dbReference type="Google" id="ProtNLM"/>
    </source>
</evidence>